<evidence type="ECO:0000313" key="3">
    <source>
        <dbReference type="Proteomes" id="UP000095553"/>
    </source>
</evidence>
<dbReference type="AlphaFoldDB" id="A0A173T9H1"/>
<reference evidence="2 3" key="1">
    <citation type="submission" date="2015-09" db="EMBL/GenBank/DDBJ databases">
        <authorList>
            <consortium name="Pathogen Informatics"/>
        </authorList>
    </citation>
    <scope>NUCLEOTIDE SEQUENCE [LARGE SCALE GENOMIC DNA]</scope>
    <source>
        <strain evidence="2 3">2789STDY5834959</strain>
    </source>
</reference>
<accession>A0A173T9H1</accession>
<organism evidence="2 3">
    <name type="scientific">Anaerostipes hadrus</name>
    <dbReference type="NCBI Taxonomy" id="649756"/>
    <lineage>
        <taxon>Bacteria</taxon>
        <taxon>Bacillati</taxon>
        <taxon>Bacillota</taxon>
        <taxon>Clostridia</taxon>
        <taxon>Lachnospirales</taxon>
        <taxon>Lachnospiraceae</taxon>
        <taxon>Anaerostipes</taxon>
    </lineage>
</organism>
<keyword evidence="2" id="KW-0808">Transferase</keyword>
<dbReference type="EMBL" id="CYXY01000010">
    <property type="protein sequence ID" value="CUM99311.1"/>
    <property type="molecule type" value="Genomic_DNA"/>
</dbReference>
<protein>
    <submittedName>
        <fullName evidence="2">UDP-N-acetylglucosamine diphosphorylase/glucosamine-1-phosphate N-acetyltransferase</fullName>
    </submittedName>
</protein>
<feature type="domain" description="Nucleotidyl transferase" evidence="1">
    <location>
        <begin position="6"/>
        <end position="133"/>
    </location>
</feature>
<dbReference type="RefSeq" id="WP_055072911.1">
    <property type="nucleotide sequence ID" value="NZ_CP143954.1"/>
</dbReference>
<sequence length="305" mass="34299">MDTTLIIMAAGIGSRYGAGIKQLAKMGPNGEIIMDYSIRDAKEAGFNKVVFIIRKDIFEEFEEIIGNRIKDQIDVEYVFQELDDLPEGFEVPEGRTKPWGTGQAVLCCKDIVKEPFVIINADDYYGKEAFVKLHDFLVSGEDLGREFTMGMAGFILKNTLSDNGTVTRGVSVVDENGLLSQVHETTGIMMGEDGKIKCDLPNVQEWISPEDKVSMNMWAAYPEFLEFLAEDFKTFLSEVEEGDLKKEYLLPNIVDKLLKEGRANVKVLETQDRWFGVTYQEDKEAVQKAFAGLIKEGVYPANLWG</sequence>
<gene>
    <name evidence="2" type="ORF">ERS852571_01860</name>
</gene>
<dbReference type="InterPro" id="IPR029044">
    <property type="entry name" value="Nucleotide-diphossugar_trans"/>
</dbReference>
<dbReference type="Gene3D" id="3.90.550.10">
    <property type="entry name" value="Spore Coat Polysaccharide Biosynthesis Protein SpsA, Chain A"/>
    <property type="match status" value="1"/>
</dbReference>
<dbReference type="Proteomes" id="UP000095553">
    <property type="component" value="Unassembled WGS sequence"/>
</dbReference>
<dbReference type="GO" id="GO:0016740">
    <property type="term" value="F:transferase activity"/>
    <property type="evidence" value="ECO:0007669"/>
    <property type="project" value="UniProtKB-KW"/>
</dbReference>
<proteinExistence type="predicted"/>
<name>A0A173T9H1_ANAHA</name>
<evidence type="ECO:0000259" key="1">
    <source>
        <dbReference type="Pfam" id="PF00483"/>
    </source>
</evidence>
<dbReference type="SUPFAM" id="SSF53448">
    <property type="entry name" value="Nucleotide-diphospho-sugar transferases"/>
    <property type="match status" value="1"/>
</dbReference>
<evidence type="ECO:0000313" key="2">
    <source>
        <dbReference type="EMBL" id="CUM99311.1"/>
    </source>
</evidence>
<dbReference type="InterPro" id="IPR005835">
    <property type="entry name" value="NTP_transferase_dom"/>
</dbReference>
<dbReference type="Pfam" id="PF00483">
    <property type="entry name" value="NTP_transferase"/>
    <property type="match status" value="1"/>
</dbReference>